<dbReference type="Pfam" id="PF12776">
    <property type="entry name" value="Myb_DNA-bind_3"/>
    <property type="match status" value="1"/>
</dbReference>
<dbReference type="AlphaFoldDB" id="A0A6A4EZ34"/>
<protein>
    <recommendedName>
        <fullName evidence="2">Myb/SANT-like domain-containing protein</fullName>
    </recommendedName>
</protein>
<dbReference type="InterPro" id="IPR024752">
    <property type="entry name" value="Myb/SANT-like_dom"/>
</dbReference>
<dbReference type="EMBL" id="QXFT01001174">
    <property type="protein sequence ID" value="KAE9326463.1"/>
    <property type="molecule type" value="Genomic_DNA"/>
</dbReference>
<feature type="region of interest" description="Disordered" evidence="1">
    <location>
        <begin position="152"/>
        <end position="201"/>
    </location>
</feature>
<sequence length="214" mass="22904">MKFAWDLDMEKYLLELVLAARGGPSGKGLKKKAWHSIDDAMKARYDRDMQGKCQSKYQRLMAQYKTYRFTSNLSGAGVEPGTNRVLLDANVWSDLIQTADANTQCTYRQLQKTGFAHADVCALLAGDAVATGEEGGSIGDFDAGALDQVTEPAAAPEMPVAASTSVASSTTDGELPASHQQRTKKLKRLRDGRSKASAAASASAIANDRALEAL</sequence>
<feature type="domain" description="Myb/SANT-like" evidence="2">
    <location>
        <begin position="5"/>
        <end position="94"/>
    </location>
</feature>
<evidence type="ECO:0000313" key="4">
    <source>
        <dbReference type="Proteomes" id="UP000434957"/>
    </source>
</evidence>
<dbReference type="Proteomes" id="UP000434957">
    <property type="component" value="Unassembled WGS sequence"/>
</dbReference>
<keyword evidence="4" id="KW-1185">Reference proteome</keyword>
<gene>
    <name evidence="3" type="ORF">PR003_g16236</name>
</gene>
<accession>A0A6A4EZ34</accession>
<evidence type="ECO:0000259" key="2">
    <source>
        <dbReference type="Pfam" id="PF12776"/>
    </source>
</evidence>
<name>A0A6A4EZ34_9STRA</name>
<feature type="compositionally biased region" description="Low complexity" evidence="1">
    <location>
        <begin position="152"/>
        <end position="171"/>
    </location>
</feature>
<organism evidence="3 4">
    <name type="scientific">Phytophthora rubi</name>
    <dbReference type="NCBI Taxonomy" id="129364"/>
    <lineage>
        <taxon>Eukaryota</taxon>
        <taxon>Sar</taxon>
        <taxon>Stramenopiles</taxon>
        <taxon>Oomycota</taxon>
        <taxon>Peronosporomycetes</taxon>
        <taxon>Peronosporales</taxon>
        <taxon>Peronosporaceae</taxon>
        <taxon>Phytophthora</taxon>
    </lineage>
</organism>
<evidence type="ECO:0000313" key="3">
    <source>
        <dbReference type="EMBL" id="KAE9326463.1"/>
    </source>
</evidence>
<proteinExistence type="predicted"/>
<comment type="caution">
    <text evidence="3">The sequence shown here is derived from an EMBL/GenBank/DDBJ whole genome shotgun (WGS) entry which is preliminary data.</text>
</comment>
<reference evidence="3 4" key="1">
    <citation type="submission" date="2018-08" db="EMBL/GenBank/DDBJ databases">
        <title>Genomic investigation of the strawberry pathogen Phytophthora fragariae indicates pathogenicity is determined by transcriptional variation in three key races.</title>
        <authorList>
            <person name="Adams T.M."/>
            <person name="Armitage A.D."/>
            <person name="Sobczyk M.K."/>
            <person name="Bates H.J."/>
            <person name="Dunwell J.M."/>
            <person name="Nellist C.F."/>
            <person name="Harrison R.J."/>
        </authorList>
    </citation>
    <scope>NUCLEOTIDE SEQUENCE [LARGE SCALE GENOMIC DNA]</scope>
    <source>
        <strain evidence="3 4">SCRP333</strain>
    </source>
</reference>
<evidence type="ECO:0000256" key="1">
    <source>
        <dbReference type="SAM" id="MobiDB-lite"/>
    </source>
</evidence>